<name>A0ABV3U042_9GAMM</name>
<proteinExistence type="predicted"/>
<evidence type="ECO:0000313" key="2">
    <source>
        <dbReference type="EMBL" id="MEX1666598.1"/>
    </source>
</evidence>
<dbReference type="PANTHER" id="PTHR36920">
    <property type="match status" value="1"/>
</dbReference>
<keyword evidence="3" id="KW-1185">Reference proteome</keyword>
<feature type="chain" id="PRO_5046318668" evidence="1">
    <location>
        <begin position="23"/>
        <end position="218"/>
    </location>
</feature>
<organism evidence="2 3">
    <name type="scientific">Zhongshania arctica</name>
    <dbReference type="NCBI Taxonomy" id="3238302"/>
    <lineage>
        <taxon>Bacteria</taxon>
        <taxon>Pseudomonadati</taxon>
        <taxon>Pseudomonadota</taxon>
        <taxon>Gammaproteobacteria</taxon>
        <taxon>Cellvibrionales</taxon>
        <taxon>Spongiibacteraceae</taxon>
        <taxon>Zhongshania</taxon>
    </lineage>
</organism>
<comment type="caution">
    <text evidence="2">The sequence shown here is derived from an EMBL/GenBank/DDBJ whole genome shotgun (WGS) entry which is preliminary data.</text>
</comment>
<dbReference type="SUPFAM" id="SSF56925">
    <property type="entry name" value="OMPA-like"/>
    <property type="match status" value="1"/>
</dbReference>
<gene>
    <name evidence="2" type="ORF">AB4875_13975</name>
</gene>
<dbReference type="InterPro" id="IPR011250">
    <property type="entry name" value="OMP/PagP_B-barrel"/>
</dbReference>
<sequence>MKKSGVTIAVLASLVASQHVVAFEKGDLIARVGIANVSPDESTSNVFVGGADQGASLEIGDDTQLGLNFAYFITDRINVEVLAATPFSHDVSFSNGARLGEVTHLPPTVSVNYYLNSPSSAFQPYAGIGLNYTFIYDEEFSSENEAAGLSDLSLDNSFGLAAQIGADYILDEKWFINGAVRWIDIDTEATFSAGADRGSVSTIEIDPVVYMVSVGYKF</sequence>
<dbReference type="InterPro" id="IPR005618">
    <property type="entry name" value="OMPW"/>
</dbReference>
<protein>
    <submittedName>
        <fullName evidence="2">OmpW family outer membrane protein</fullName>
    </submittedName>
</protein>
<keyword evidence="1" id="KW-0732">Signal</keyword>
<feature type="signal peptide" evidence="1">
    <location>
        <begin position="1"/>
        <end position="22"/>
    </location>
</feature>
<dbReference type="Pfam" id="PF03922">
    <property type="entry name" value="OmpW"/>
    <property type="match status" value="1"/>
</dbReference>
<dbReference type="RefSeq" id="WP_368376672.1">
    <property type="nucleotide sequence ID" value="NZ_JBFRYB010000001.1"/>
</dbReference>
<evidence type="ECO:0000256" key="1">
    <source>
        <dbReference type="SAM" id="SignalP"/>
    </source>
</evidence>
<reference evidence="2 3" key="1">
    <citation type="journal article" date="2011" name="Int. J. Syst. Evol. Microbiol.">
        <title>Zhongshania antarctica gen. nov., sp. nov. and Zhongshania guokunii sp. nov., gammaproteobacteria respectively isolated from coastal attached (fast) ice and surface seawater of the Antarctic.</title>
        <authorList>
            <person name="Li H.J."/>
            <person name="Zhang X.Y."/>
            <person name="Chen C.X."/>
            <person name="Zhang Y.J."/>
            <person name="Gao Z.M."/>
            <person name="Yu Y."/>
            <person name="Chen X.L."/>
            <person name="Chen B."/>
            <person name="Zhang Y.Z."/>
        </authorList>
    </citation>
    <scope>NUCLEOTIDE SEQUENCE [LARGE SCALE GENOMIC DNA]</scope>
    <source>
        <strain evidence="2 3">R06B22</strain>
    </source>
</reference>
<evidence type="ECO:0000313" key="3">
    <source>
        <dbReference type="Proteomes" id="UP001557484"/>
    </source>
</evidence>
<dbReference type="Proteomes" id="UP001557484">
    <property type="component" value="Unassembled WGS sequence"/>
</dbReference>
<dbReference type="PANTHER" id="PTHR36920:SF1">
    <property type="entry name" value="OUTER MEMBRANE PROTEIN W"/>
    <property type="match status" value="1"/>
</dbReference>
<dbReference type="Gene3D" id="2.40.160.20">
    <property type="match status" value="1"/>
</dbReference>
<accession>A0ABV3U042</accession>
<dbReference type="EMBL" id="JBFRYB010000001">
    <property type="protein sequence ID" value="MEX1666598.1"/>
    <property type="molecule type" value="Genomic_DNA"/>
</dbReference>